<dbReference type="Proteomes" id="UP000267469">
    <property type="component" value="Unassembled WGS sequence"/>
</dbReference>
<comment type="caution">
    <text evidence="2">The sequence shown here is derived from an EMBL/GenBank/DDBJ whole genome shotgun (WGS) entry which is preliminary data.</text>
</comment>
<dbReference type="SUPFAM" id="SSF51206">
    <property type="entry name" value="cAMP-binding domain-like"/>
    <property type="match status" value="1"/>
</dbReference>
<dbReference type="Pfam" id="PF00027">
    <property type="entry name" value="cNMP_binding"/>
    <property type="match status" value="1"/>
</dbReference>
<feature type="domain" description="Cyclic nucleotide-binding" evidence="1">
    <location>
        <begin position="34"/>
        <end position="116"/>
    </location>
</feature>
<keyword evidence="3" id="KW-1185">Reference proteome</keyword>
<evidence type="ECO:0000259" key="1">
    <source>
        <dbReference type="Pfam" id="PF00027"/>
    </source>
</evidence>
<evidence type="ECO:0000313" key="2">
    <source>
        <dbReference type="EMBL" id="RNL90390.1"/>
    </source>
</evidence>
<protein>
    <submittedName>
        <fullName evidence="2">Crp/Fnr family transcriptional regulator</fullName>
    </submittedName>
</protein>
<gene>
    <name evidence="2" type="ORF">ED312_06380</name>
</gene>
<organism evidence="2 3">
    <name type="scientific">Sinomicrobium pectinilyticum</name>
    <dbReference type="NCBI Taxonomy" id="1084421"/>
    <lineage>
        <taxon>Bacteria</taxon>
        <taxon>Pseudomonadati</taxon>
        <taxon>Bacteroidota</taxon>
        <taxon>Flavobacteriia</taxon>
        <taxon>Flavobacteriales</taxon>
        <taxon>Flavobacteriaceae</taxon>
        <taxon>Sinomicrobium</taxon>
    </lineage>
</organism>
<reference evidence="2 3" key="1">
    <citation type="submission" date="2018-10" db="EMBL/GenBank/DDBJ databases">
        <title>Sinomicrobium pectinilyticum sp. nov., a pectinase-producing bacterium isolated from alkaline and saline soil, and emended description of the genus Sinomicrobium.</title>
        <authorList>
            <person name="Cheng B."/>
            <person name="Li C."/>
            <person name="Lai Q."/>
            <person name="Du M."/>
            <person name="Shao Z."/>
            <person name="Xu P."/>
            <person name="Yang C."/>
        </authorList>
    </citation>
    <scope>NUCLEOTIDE SEQUENCE [LARGE SCALE GENOMIC DNA]</scope>
    <source>
        <strain evidence="2 3">5DNS001</strain>
    </source>
</reference>
<dbReference type="InterPro" id="IPR018490">
    <property type="entry name" value="cNMP-bd_dom_sf"/>
</dbReference>
<dbReference type="InterPro" id="IPR014710">
    <property type="entry name" value="RmlC-like_jellyroll"/>
</dbReference>
<dbReference type="InterPro" id="IPR000595">
    <property type="entry name" value="cNMP-bd_dom"/>
</dbReference>
<dbReference type="OrthoDB" id="758145at2"/>
<proteinExistence type="predicted"/>
<sequence>MNKSSVQKLLDTLNIPEKESDDLLSISKTVELGGEETYISEGQVPRKFAIVLNGLFRYYYIDEKGNQFTKGFILPGNVLSSYSAMRNRTPSFFYIQALENSEILEVTYRKWLQLQNNSPYWDKFLIFALERGYYIKEKRERELLLLDAEARYRTFLSEFPDLEKRVTQQMIASYLGIKPESLSRIRKKMSG</sequence>
<accession>A0A3N0ER84</accession>
<dbReference type="CDD" id="cd00038">
    <property type="entry name" value="CAP_ED"/>
    <property type="match status" value="1"/>
</dbReference>
<dbReference type="AlphaFoldDB" id="A0A3N0ER84"/>
<name>A0A3N0ER84_SINP1</name>
<evidence type="ECO:0000313" key="3">
    <source>
        <dbReference type="Proteomes" id="UP000267469"/>
    </source>
</evidence>
<dbReference type="Gene3D" id="2.60.120.10">
    <property type="entry name" value="Jelly Rolls"/>
    <property type="match status" value="1"/>
</dbReference>
<dbReference type="EMBL" id="RJTM01000030">
    <property type="protein sequence ID" value="RNL90390.1"/>
    <property type="molecule type" value="Genomic_DNA"/>
</dbReference>